<dbReference type="InterPro" id="IPR036520">
    <property type="entry name" value="UPF0759_sf"/>
</dbReference>
<protein>
    <recommendedName>
        <fullName evidence="3">DUF72 domain-containing protein</fullName>
    </recommendedName>
</protein>
<evidence type="ECO:0000313" key="2">
    <source>
        <dbReference type="Proteomes" id="UP000001225"/>
    </source>
</evidence>
<dbReference type="eggNOG" id="COG1801">
    <property type="taxonomic scope" value="Bacteria"/>
</dbReference>
<dbReference type="STRING" id="94624.Bpet2464"/>
<proteinExistence type="predicted"/>
<dbReference type="InterPro" id="IPR002763">
    <property type="entry name" value="DUF72"/>
</dbReference>
<dbReference type="AlphaFoldDB" id="A9IN93"/>
<evidence type="ECO:0008006" key="3">
    <source>
        <dbReference type="Google" id="ProtNLM"/>
    </source>
</evidence>
<dbReference type="Proteomes" id="UP000001225">
    <property type="component" value="Chromosome"/>
</dbReference>
<accession>A9IN93</accession>
<evidence type="ECO:0000313" key="1">
    <source>
        <dbReference type="EMBL" id="CAP42806.1"/>
    </source>
</evidence>
<reference evidence="1 2" key="1">
    <citation type="journal article" date="2008" name="BMC Genomics">
        <title>The missing link: Bordetella petrii is endowed with both the metabolic versatility of environmental bacteria and virulence traits of pathogenic Bordetellae.</title>
        <authorList>
            <person name="Gross R."/>
            <person name="Guzman C.A."/>
            <person name="Sebaihia M."/>
            <person name="Martins Dos Santos V.A."/>
            <person name="Pieper D.H."/>
            <person name="Koebnik R."/>
            <person name="Lechner M."/>
            <person name="Bartels D."/>
            <person name="Buhrmester J."/>
            <person name="Choudhuri J.V."/>
            <person name="Ebensen T."/>
            <person name="Gaigalat L."/>
            <person name="Herrmann S."/>
            <person name="Khachane A.N."/>
            <person name="Larisch C."/>
            <person name="Link S."/>
            <person name="Linke B."/>
            <person name="Meyer F."/>
            <person name="Mormann S."/>
            <person name="Nakunst D."/>
            <person name="Rueckert C."/>
            <person name="Schneiker-Bekel S."/>
            <person name="Schulze K."/>
            <person name="Vorhoelter F.J."/>
            <person name="Yevsa T."/>
            <person name="Engle J.T."/>
            <person name="Goldman W.E."/>
            <person name="Puehler A."/>
            <person name="Goebel U.B."/>
            <person name="Goesmann A."/>
            <person name="Bloecker H."/>
            <person name="Kaiser O."/>
            <person name="Martinez-Arias R."/>
        </authorList>
    </citation>
    <scope>NUCLEOTIDE SEQUENCE [LARGE SCALE GENOMIC DNA]</scope>
    <source>
        <strain evidence="2">ATCC BAA-461 / DSM 12804 / CCUG 43448 / CIP 107267 / Se-1111R</strain>
    </source>
</reference>
<organism evidence="1 2">
    <name type="scientific">Bordetella petrii (strain ATCC BAA-461 / DSM 12804 / CCUG 43448 / CIP 107267 / Se-1111R)</name>
    <dbReference type="NCBI Taxonomy" id="340100"/>
    <lineage>
        <taxon>Bacteria</taxon>
        <taxon>Pseudomonadati</taxon>
        <taxon>Pseudomonadota</taxon>
        <taxon>Betaproteobacteria</taxon>
        <taxon>Burkholderiales</taxon>
        <taxon>Alcaligenaceae</taxon>
        <taxon>Bordetella</taxon>
    </lineage>
</organism>
<dbReference type="EMBL" id="AM902716">
    <property type="protein sequence ID" value="CAP42806.1"/>
    <property type="molecule type" value="Genomic_DNA"/>
</dbReference>
<dbReference type="Pfam" id="PF01904">
    <property type="entry name" value="DUF72"/>
    <property type="match status" value="1"/>
</dbReference>
<keyword evidence="2" id="KW-1185">Reference proteome</keyword>
<name>A9IN93_BORPD</name>
<dbReference type="KEGG" id="bpt:Bpet2464"/>
<gene>
    <name evidence="1" type="ordered locus">Bpet2464</name>
</gene>
<dbReference type="PANTHER" id="PTHR30348:SF4">
    <property type="entry name" value="DUF72 DOMAIN-CONTAINING PROTEIN"/>
    <property type="match status" value="1"/>
</dbReference>
<sequence>MGKRNRRAGSTCRGYGQRPDSCWPMSLRLSLCTFAMISSVRHASAIRIGISGWRYAPWRGMFYPPGLPQAQELAYASHQVPTIEINGTFYSLQRPEWFARWRDATPRGFVFSVKGTRYITHRLRLRNIETPLANFLASGLFELGDKLGPILWQFPPSMRFDAERFGQFLALLPQDTGAAARLARRHDARMNGRSALPGGQPRPLRHAVEIRHDSFACPEFVTMLRTHDVALVTADTAGKWPLLEDATAGFAYLRLHGDKALYSSGYTDDALRRWAARIRAWSRGHEPADARRAGPRPKRAYGPRDIYCYFDNDIKVKAPGDARNLARLLKLPLAPVEPGADPEESGAAGA</sequence>
<dbReference type="PANTHER" id="PTHR30348">
    <property type="entry name" value="UNCHARACTERIZED PROTEIN YECE"/>
    <property type="match status" value="1"/>
</dbReference>
<dbReference type="SUPFAM" id="SSF117396">
    <property type="entry name" value="TM1631-like"/>
    <property type="match status" value="1"/>
</dbReference>
<dbReference type="Gene3D" id="3.20.20.410">
    <property type="entry name" value="Protein of unknown function UPF0759"/>
    <property type="match status" value="1"/>
</dbReference>